<comment type="caution">
    <text evidence="3">The sequence shown here is derived from an EMBL/GenBank/DDBJ whole genome shotgun (WGS) entry which is preliminary data.</text>
</comment>
<keyword evidence="2" id="KW-1133">Transmembrane helix</keyword>
<keyword evidence="2" id="KW-0812">Transmembrane</keyword>
<evidence type="ECO:0000313" key="4">
    <source>
        <dbReference type="Proteomes" id="UP000197290"/>
    </source>
</evidence>
<accession>A0A245ZDT6</accession>
<protein>
    <submittedName>
        <fullName evidence="3">Uncharacterized protein</fullName>
    </submittedName>
</protein>
<feature type="transmembrane region" description="Helical" evidence="2">
    <location>
        <begin position="12"/>
        <end position="30"/>
    </location>
</feature>
<dbReference type="EMBL" id="NBBI01000008">
    <property type="protein sequence ID" value="OWK27925.1"/>
    <property type="molecule type" value="Genomic_DNA"/>
</dbReference>
<name>A0A245ZDT6_9SPHN</name>
<proteinExistence type="predicted"/>
<gene>
    <name evidence="3" type="ORF">SPDO_30080</name>
</gene>
<evidence type="ECO:0000256" key="1">
    <source>
        <dbReference type="SAM" id="MobiDB-lite"/>
    </source>
</evidence>
<reference evidence="3 4" key="1">
    <citation type="submission" date="2017-03" db="EMBL/GenBank/DDBJ databases">
        <title>Genome sequence of Sphingomonas dokdonensis DSM 21029.</title>
        <authorList>
            <person name="Poehlein A."/>
            <person name="Wuebbeler J.H."/>
            <person name="Steinbuechel A."/>
            <person name="Daniel R."/>
        </authorList>
    </citation>
    <scope>NUCLEOTIDE SEQUENCE [LARGE SCALE GENOMIC DNA]</scope>
    <source>
        <strain evidence="3 4">DSM 21029</strain>
    </source>
</reference>
<keyword evidence="2" id="KW-0472">Membrane</keyword>
<dbReference type="AlphaFoldDB" id="A0A245ZDT6"/>
<evidence type="ECO:0000313" key="3">
    <source>
        <dbReference type="EMBL" id="OWK27925.1"/>
    </source>
</evidence>
<sequence>MGLIRFDPSSDYVIFFATVLVLAIIAIIALDRASPQRKRGRRHVRRGHGDQSGELID</sequence>
<organism evidence="3 4">
    <name type="scientific">Sphingomonas dokdonensis</name>
    <dbReference type="NCBI Taxonomy" id="344880"/>
    <lineage>
        <taxon>Bacteria</taxon>
        <taxon>Pseudomonadati</taxon>
        <taxon>Pseudomonadota</taxon>
        <taxon>Alphaproteobacteria</taxon>
        <taxon>Sphingomonadales</taxon>
        <taxon>Sphingomonadaceae</taxon>
        <taxon>Sphingomonas</taxon>
    </lineage>
</organism>
<feature type="compositionally biased region" description="Basic residues" evidence="1">
    <location>
        <begin position="35"/>
        <end position="46"/>
    </location>
</feature>
<evidence type="ECO:0000256" key="2">
    <source>
        <dbReference type="SAM" id="Phobius"/>
    </source>
</evidence>
<dbReference type="Proteomes" id="UP000197290">
    <property type="component" value="Unassembled WGS sequence"/>
</dbReference>
<dbReference type="RefSeq" id="WP_158212213.1">
    <property type="nucleotide sequence ID" value="NZ_NBBI01000008.1"/>
</dbReference>
<feature type="region of interest" description="Disordered" evidence="1">
    <location>
        <begin position="34"/>
        <end position="57"/>
    </location>
</feature>
<keyword evidence="4" id="KW-1185">Reference proteome</keyword>